<feature type="compositionally biased region" description="Polar residues" evidence="6">
    <location>
        <begin position="558"/>
        <end position="570"/>
    </location>
</feature>
<evidence type="ECO:0000256" key="6">
    <source>
        <dbReference type="SAM" id="MobiDB-lite"/>
    </source>
</evidence>
<keyword evidence="8" id="KW-1185">Reference proteome</keyword>
<dbReference type="RefSeq" id="WP_173122887.1">
    <property type="nucleotide sequence ID" value="NZ_JABRWJ010000003.1"/>
</dbReference>
<comment type="similarity">
    <text evidence="3">Belongs to the acetyltransferase YopJ family.</text>
</comment>
<feature type="compositionally biased region" description="Basic and acidic residues" evidence="6">
    <location>
        <begin position="574"/>
        <end position="583"/>
    </location>
</feature>
<evidence type="ECO:0008006" key="9">
    <source>
        <dbReference type="Google" id="ProtNLM"/>
    </source>
</evidence>
<feature type="region of interest" description="Disordered" evidence="6">
    <location>
        <begin position="553"/>
        <end position="611"/>
    </location>
</feature>
<evidence type="ECO:0000256" key="3">
    <source>
        <dbReference type="ARBA" id="ARBA00023785"/>
    </source>
</evidence>
<name>A0ABX2EGM9_9BURK</name>
<feature type="compositionally biased region" description="Acidic residues" evidence="6">
    <location>
        <begin position="600"/>
        <end position="611"/>
    </location>
</feature>
<dbReference type="EMBL" id="JABRWJ010000003">
    <property type="protein sequence ID" value="NRF67800.1"/>
    <property type="molecule type" value="Genomic_DNA"/>
</dbReference>
<dbReference type="InterPro" id="IPR005083">
    <property type="entry name" value="YopJ-like"/>
</dbReference>
<comment type="caution">
    <text evidence="7">The sequence shown here is derived from an EMBL/GenBank/DDBJ whole genome shotgun (WGS) entry which is preliminary data.</text>
</comment>
<feature type="compositionally biased region" description="Acidic residues" evidence="6">
    <location>
        <begin position="584"/>
        <end position="593"/>
    </location>
</feature>
<evidence type="ECO:0000313" key="7">
    <source>
        <dbReference type="EMBL" id="NRF67800.1"/>
    </source>
</evidence>
<accession>A0ABX2EGM9</accession>
<proteinExistence type="inferred from homology"/>
<evidence type="ECO:0000256" key="2">
    <source>
        <dbReference type="ARBA" id="ARBA00023315"/>
    </source>
</evidence>
<sequence>MQVNLDVVDAAWKLMPTERSTPDFKHEGAARSLQPVALVLSAALPTITDSTALGNAARWLDAYLSLGSGSKTDTQRIAVIAHQAPVWTSLLNQLPNVDNSSVQYQVLHRLYKEASHAAASGKETLAQVREHLAAGLGCLESFLCGQRTAPELPARHVRRVGAAVLEQLGRPLTEGLDTADPMRHAVANLQPMTPREQALYRDNLRSTMRQLEAVDTRQPKLGDLGVALAYSMNKRMPGMDAMVFDFGTELAAHLTARARSDASEPVFAVVTRSQRHGSAVIANGGGKQDGDRAMATWVVDSVNGKYEDAIAYDHQRTKLSAHAHGNTLATGTNIQEVGAGCIVMSLALLAKSFKAMNRTVQTLDEIRKGALPDASWKHPSDPDLYLQRSPQRMTGLTASHFKLIQDKDRKGKVDQLLEASPSLANEIVNKKGQTLRQRYERPGNLTTATTEKGGKEFSNSLATFANRWVRRAIDDLKALQKADDGGASGWREACFRITPVTLDDGSMTDQRVGLKLHAEPNDAKQEAFRVQVRRFDELSHTARDVRTWLRHNAERSGQAIQPDTSITDMAQSDHYGRHDREDVAESGESESETETTASTDLDDDDLLDLDF</sequence>
<evidence type="ECO:0000313" key="8">
    <source>
        <dbReference type="Proteomes" id="UP000737171"/>
    </source>
</evidence>
<evidence type="ECO:0000256" key="4">
    <source>
        <dbReference type="ARBA" id="ARBA00048364"/>
    </source>
</evidence>
<evidence type="ECO:0000256" key="5">
    <source>
        <dbReference type="ARBA" id="ARBA00048662"/>
    </source>
</evidence>
<evidence type="ECO:0000256" key="1">
    <source>
        <dbReference type="ARBA" id="ARBA00022679"/>
    </source>
</evidence>
<dbReference type="Proteomes" id="UP000737171">
    <property type="component" value="Unassembled WGS sequence"/>
</dbReference>
<protein>
    <recommendedName>
        <fullName evidence="9">Type III effector protein</fullName>
    </recommendedName>
</protein>
<keyword evidence="1" id="KW-0808">Transferase</keyword>
<dbReference type="Pfam" id="PF03421">
    <property type="entry name" value="Acetyltransf_14"/>
    <property type="match status" value="1"/>
</dbReference>
<keyword evidence="2" id="KW-0012">Acyltransferase</keyword>
<comment type="catalytic activity">
    <reaction evidence="5">
        <text>L-seryl-[protein] + acetyl-CoA = O-acetyl-L-seryl-[protein] + CoA</text>
        <dbReference type="Rhea" id="RHEA:59392"/>
        <dbReference type="Rhea" id="RHEA-COMP:9863"/>
        <dbReference type="Rhea" id="RHEA-COMP:15352"/>
        <dbReference type="ChEBI" id="CHEBI:29999"/>
        <dbReference type="ChEBI" id="CHEBI:57287"/>
        <dbReference type="ChEBI" id="CHEBI:57288"/>
        <dbReference type="ChEBI" id="CHEBI:141128"/>
    </reaction>
    <physiologicalReaction direction="left-to-right" evidence="5">
        <dbReference type="Rhea" id="RHEA:59393"/>
    </physiologicalReaction>
</comment>
<comment type="catalytic activity">
    <reaction evidence="4">
        <text>L-threonyl-[protein] + acetyl-CoA = O-acetyl-L-threonyl-[protein] + CoA</text>
        <dbReference type="Rhea" id="RHEA:65340"/>
        <dbReference type="Rhea" id="RHEA-COMP:11060"/>
        <dbReference type="Rhea" id="RHEA-COMP:16780"/>
        <dbReference type="ChEBI" id="CHEBI:30013"/>
        <dbReference type="ChEBI" id="CHEBI:57287"/>
        <dbReference type="ChEBI" id="CHEBI:57288"/>
        <dbReference type="ChEBI" id="CHEBI:141025"/>
    </reaction>
    <physiologicalReaction direction="left-to-right" evidence="4">
        <dbReference type="Rhea" id="RHEA:65341"/>
    </physiologicalReaction>
</comment>
<gene>
    <name evidence="7" type="ORF">HLB44_12475</name>
</gene>
<organism evidence="7 8">
    <name type="scientific">Pseudaquabacterium terrae</name>
    <dbReference type="NCBI Taxonomy" id="2732868"/>
    <lineage>
        <taxon>Bacteria</taxon>
        <taxon>Pseudomonadati</taxon>
        <taxon>Pseudomonadota</taxon>
        <taxon>Betaproteobacteria</taxon>
        <taxon>Burkholderiales</taxon>
        <taxon>Sphaerotilaceae</taxon>
        <taxon>Pseudaquabacterium</taxon>
    </lineage>
</organism>
<reference evidence="7 8" key="1">
    <citation type="submission" date="2020-05" db="EMBL/GenBank/DDBJ databases">
        <title>Aquincola sp. isolate from soil.</title>
        <authorList>
            <person name="Han J."/>
            <person name="Kim D.-U."/>
        </authorList>
    </citation>
    <scope>NUCLEOTIDE SEQUENCE [LARGE SCALE GENOMIC DNA]</scope>
    <source>
        <strain evidence="7 8">S2</strain>
    </source>
</reference>